<comment type="caution">
    <text evidence="1">The sequence shown here is derived from an EMBL/GenBank/DDBJ whole genome shotgun (WGS) entry which is preliminary data.</text>
</comment>
<dbReference type="Proteomes" id="UP000499080">
    <property type="component" value="Unassembled WGS sequence"/>
</dbReference>
<sequence length="174" mass="19792">MCDTLTKWNDRCLNLVYHMDPKPGMALEFARFAEQGARPAVWGRTSVMKLVSNFRQIIIYQLQLNTPYKYFPRWGGRAPVPPLAPPLPQTPRVRTTRAGRIIDAATEGSQKSHPQSTNTSRMLFTSFEADGRRESPTSIRNASPFASSKSFAICFRLPSQYAFNPHFRVQKVIE</sequence>
<evidence type="ECO:0000313" key="1">
    <source>
        <dbReference type="EMBL" id="GBN50808.1"/>
    </source>
</evidence>
<name>A0A4Y2PFM7_ARAVE</name>
<gene>
    <name evidence="1" type="ORF">AVEN_263546_1</name>
</gene>
<evidence type="ECO:0000313" key="2">
    <source>
        <dbReference type="Proteomes" id="UP000499080"/>
    </source>
</evidence>
<keyword evidence="2" id="KW-1185">Reference proteome</keyword>
<dbReference type="AlphaFoldDB" id="A0A4Y2PFM7"/>
<accession>A0A4Y2PFM7</accession>
<organism evidence="1 2">
    <name type="scientific">Araneus ventricosus</name>
    <name type="common">Orbweaver spider</name>
    <name type="synonym">Epeira ventricosa</name>
    <dbReference type="NCBI Taxonomy" id="182803"/>
    <lineage>
        <taxon>Eukaryota</taxon>
        <taxon>Metazoa</taxon>
        <taxon>Ecdysozoa</taxon>
        <taxon>Arthropoda</taxon>
        <taxon>Chelicerata</taxon>
        <taxon>Arachnida</taxon>
        <taxon>Araneae</taxon>
        <taxon>Araneomorphae</taxon>
        <taxon>Entelegynae</taxon>
        <taxon>Araneoidea</taxon>
        <taxon>Araneidae</taxon>
        <taxon>Araneus</taxon>
    </lineage>
</organism>
<protein>
    <submittedName>
        <fullName evidence="1">Uncharacterized protein</fullName>
    </submittedName>
</protein>
<proteinExistence type="predicted"/>
<dbReference type="EMBL" id="BGPR01011336">
    <property type="protein sequence ID" value="GBN50808.1"/>
    <property type="molecule type" value="Genomic_DNA"/>
</dbReference>
<reference evidence="1 2" key="1">
    <citation type="journal article" date="2019" name="Sci. Rep.">
        <title>Orb-weaving spider Araneus ventricosus genome elucidates the spidroin gene catalogue.</title>
        <authorList>
            <person name="Kono N."/>
            <person name="Nakamura H."/>
            <person name="Ohtoshi R."/>
            <person name="Moran D.A.P."/>
            <person name="Shinohara A."/>
            <person name="Yoshida Y."/>
            <person name="Fujiwara M."/>
            <person name="Mori M."/>
            <person name="Tomita M."/>
            <person name="Arakawa K."/>
        </authorList>
    </citation>
    <scope>NUCLEOTIDE SEQUENCE [LARGE SCALE GENOMIC DNA]</scope>
</reference>